<dbReference type="InterPro" id="IPR036390">
    <property type="entry name" value="WH_DNA-bd_sf"/>
</dbReference>
<evidence type="ECO:0000313" key="5">
    <source>
        <dbReference type="EMBL" id="PKX79730.1"/>
    </source>
</evidence>
<dbReference type="PROSITE" id="PS50995">
    <property type="entry name" value="HTH_MARR_2"/>
    <property type="match status" value="1"/>
</dbReference>
<keyword evidence="2" id="KW-0238">DNA-binding</keyword>
<dbReference type="InterPro" id="IPR000835">
    <property type="entry name" value="HTH_MarR-typ"/>
</dbReference>
<evidence type="ECO:0000259" key="4">
    <source>
        <dbReference type="PROSITE" id="PS50995"/>
    </source>
</evidence>
<evidence type="ECO:0000256" key="1">
    <source>
        <dbReference type="ARBA" id="ARBA00023015"/>
    </source>
</evidence>
<dbReference type="EMBL" id="CP122959">
    <property type="protein sequence ID" value="WGI19265.1"/>
    <property type="molecule type" value="Genomic_DNA"/>
</dbReference>
<dbReference type="SMART" id="SM00347">
    <property type="entry name" value="HTH_MARR"/>
    <property type="match status" value="1"/>
</dbReference>
<evidence type="ECO:0000256" key="2">
    <source>
        <dbReference type="ARBA" id="ARBA00023125"/>
    </source>
</evidence>
<reference evidence="6" key="2">
    <citation type="submission" date="2023-04" db="EMBL/GenBank/DDBJ databases">
        <title>Novel strain of Lactilactobacillus sakei and use thereof.</title>
        <authorList>
            <person name="Kim S.Y."/>
        </authorList>
    </citation>
    <scope>NUCLEOTIDE SEQUENCE</scope>
    <source>
        <strain evidence="6">HUP1</strain>
    </source>
</reference>
<evidence type="ECO:0000313" key="7">
    <source>
        <dbReference type="Proteomes" id="UP000234349"/>
    </source>
</evidence>
<evidence type="ECO:0000313" key="6">
    <source>
        <dbReference type="EMBL" id="WGI19265.1"/>
    </source>
</evidence>
<dbReference type="Gene3D" id="1.10.10.10">
    <property type="entry name" value="Winged helix-like DNA-binding domain superfamily/Winged helix DNA-binding domain"/>
    <property type="match status" value="1"/>
</dbReference>
<dbReference type="Proteomes" id="UP000234349">
    <property type="component" value="Unassembled WGS sequence"/>
</dbReference>
<dbReference type="GO" id="GO:0003700">
    <property type="term" value="F:DNA-binding transcription factor activity"/>
    <property type="evidence" value="ECO:0007669"/>
    <property type="project" value="InterPro"/>
</dbReference>
<dbReference type="AlphaFoldDB" id="A0A1W6D4S7"/>
<proteinExistence type="predicted"/>
<evidence type="ECO:0000313" key="8">
    <source>
        <dbReference type="Proteomes" id="UP001179858"/>
    </source>
</evidence>
<dbReference type="EMBL" id="MKGH01000005">
    <property type="protein sequence ID" value="PKX79730.1"/>
    <property type="molecule type" value="Genomic_DNA"/>
</dbReference>
<dbReference type="Proteomes" id="UP001179858">
    <property type="component" value="Chromosome"/>
</dbReference>
<dbReference type="PROSITE" id="PS01117">
    <property type="entry name" value="HTH_MARR_1"/>
    <property type="match status" value="1"/>
</dbReference>
<dbReference type="Pfam" id="PF01047">
    <property type="entry name" value="MarR"/>
    <property type="match status" value="1"/>
</dbReference>
<dbReference type="PANTHER" id="PTHR42756">
    <property type="entry name" value="TRANSCRIPTIONAL REGULATOR, MARR"/>
    <property type="match status" value="1"/>
</dbReference>
<dbReference type="InterPro" id="IPR023187">
    <property type="entry name" value="Tscrpt_reg_MarR-type_CS"/>
</dbReference>
<accession>A0A1W6D4S7</accession>
<dbReference type="InterPro" id="IPR036388">
    <property type="entry name" value="WH-like_DNA-bd_sf"/>
</dbReference>
<feature type="domain" description="HTH marR-type" evidence="4">
    <location>
        <begin position="5"/>
        <end position="137"/>
    </location>
</feature>
<dbReference type="RefSeq" id="WP_016264385.1">
    <property type="nucleotide sequence ID" value="NZ_BJLN01000013.1"/>
</dbReference>
<sequence>MTTLSNDLFQTFNKVIHHYRHYYGMQFSSHHKSVSQIRILKLLHQQNGQMQSTLAQTLAIRPSSLTECLNKLAAKDYIQRQSDEHDKRVTHVFITPAGRAIIQEAFDGRDEFTETLFSSLSSEEQATLNQLLTKLEHTLSDTQNFDFMAEFKERLHHTKL</sequence>
<dbReference type="PRINTS" id="PR00598">
    <property type="entry name" value="HTHMARR"/>
</dbReference>
<keyword evidence="1" id="KW-0805">Transcription regulation</keyword>
<evidence type="ECO:0000256" key="3">
    <source>
        <dbReference type="ARBA" id="ARBA00023163"/>
    </source>
</evidence>
<dbReference type="GO" id="GO:0003677">
    <property type="term" value="F:DNA binding"/>
    <property type="evidence" value="ECO:0007669"/>
    <property type="project" value="UniProtKB-KW"/>
</dbReference>
<keyword evidence="3" id="KW-0804">Transcription</keyword>
<gene>
    <name evidence="5" type="ORF">CUR37_01385</name>
    <name evidence="6" type="ORF">QBD03_00530</name>
</gene>
<dbReference type="SUPFAM" id="SSF46785">
    <property type="entry name" value="Winged helix' DNA-binding domain"/>
    <property type="match status" value="1"/>
</dbReference>
<organism evidence="6 8">
    <name type="scientific">Latilactobacillus sakei</name>
    <name type="common">Lactobacillus sakei</name>
    <dbReference type="NCBI Taxonomy" id="1599"/>
    <lineage>
        <taxon>Bacteria</taxon>
        <taxon>Bacillati</taxon>
        <taxon>Bacillota</taxon>
        <taxon>Bacilli</taxon>
        <taxon>Lactobacillales</taxon>
        <taxon>Lactobacillaceae</taxon>
        <taxon>Latilactobacillus</taxon>
    </lineage>
</organism>
<protein>
    <submittedName>
        <fullName evidence="6">MarR family transcriptional regulator</fullName>
    </submittedName>
</protein>
<name>A0A1W6D4S7_LATSK</name>
<dbReference type="PANTHER" id="PTHR42756:SF1">
    <property type="entry name" value="TRANSCRIPTIONAL REPRESSOR OF EMRAB OPERON"/>
    <property type="match status" value="1"/>
</dbReference>
<reference evidence="5 7" key="1">
    <citation type="submission" date="2016-09" db="EMBL/GenBank/DDBJ databases">
        <authorList>
            <person name="Inglin R.C."/>
        </authorList>
    </citation>
    <scope>NUCLEOTIDE SEQUENCE [LARGE SCALE GENOMIC DNA]</scope>
    <source>
        <strain evidence="5 7">RI-517</strain>
    </source>
</reference>